<gene>
    <name evidence="1" type="ORF">GCM10010406_52510</name>
</gene>
<name>A0ABP6A662_9ACTN</name>
<protein>
    <submittedName>
        <fullName evidence="1">Uncharacterized protein</fullName>
    </submittedName>
</protein>
<organism evidence="1 2">
    <name type="scientific">Streptomyces thermolineatus</name>
    <dbReference type="NCBI Taxonomy" id="44033"/>
    <lineage>
        <taxon>Bacteria</taxon>
        <taxon>Bacillati</taxon>
        <taxon>Actinomycetota</taxon>
        <taxon>Actinomycetes</taxon>
        <taxon>Kitasatosporales</taxon>
        <taxon>Streptomycetaceae</taxon>
        <taxon>Streptomyces</taxon>
    </lineage>
</organism>
<evidence type="ECO:0000313" key="2">
    <source>
        <dbReference type="Proteomes" id="UP001501358"/>
    </source>
</evidence>
<comment type="caution">
    <text evidence="1">The sequence shown here is derived from an EMBL/GenBank/DDBJ whole genome shotgun (WGS) entry which is preliminary data.</text>
</comment>
<sequence>MCCRPLTLRKTVEVRSAQSLHPTRTDMKPYCESCADDMARAQEWADMMRARYES</sequence>
<proteinExistence type="predicted"/>
<accession>A0ABP6A662</accession>
<reference evidence="2" key="1">
    <citation type="journal article" date="2019" name="Int. J. Syst. Evol. Microbiol.">
        <title>The Global Catalogue of Microorganisms (GCM) 10K type strain sequencing project: providing services to taxonomists for standard genome sequencing and annotation.</title>
        <authorList>
            <consortium name="The Broad Institute Genomics Platform"/>
            <consortium name="The Broad Institute Genome Sequencing Center for Infectious Disease"/>
            <person name="Wu L."/>
            <person name="Ma J."/>
        </authorList>
    </citation>
    <scope>NUCLEOTIDE SEQUENCE [LARGE SCALE GENOMIC DNA]</scope>
    <source>
        <strain evidence="2">JCM 6307</strain>
    </source>
</reference>
<dbReference type="EMBL" id="BAAATA010000048">
    <property type="protein sequence ID" value="GAA2509552.1"/>
    <property type="molecule type" value="Genomic_DNA"/>
</dbReference>
<dbReference type="Proteomes" id="UP001501358">
    <property type="component" value="Unassembled WGS sequence"/>
</dbReference>
<evidence type="ECO:0000313" key="1">
    <source>
        <dbReference type="EMBL" id="GAA2509552.1"/>
    </source>
</evidence>
<keyword evidence="2" id="KW-1185">Reference proteome</keyword>